<evidence type="ECO:0000313" key="3">
    <source>
        <dbReference type="Proteomes" id="UP000640614"/>
    </source>
</evidence>
<organism evidence="2 3">
    <name type="scientific">Flavobacterium hungaricum</name>
    <dbReference type="NCBI Taxonomy" id="2082725"/>
    <lineage>
        <taxon>Bacteria</taxon>
        <taxon>Pseudomonadati</taxon>
        <taxon>Bacteroidota</taxon>
        <taxon>Flavobacteriia</taxon>
        <taxon>Flavobacteriales</taxon>
        <taxon>Flavobacteriaceae</taxon>
        <taxon>Flavobacterium</taxon>
    </lineage>
</organism>
<name>A0ABR9TLQ3_9FLAO</name>
<dbReference type="InterPro" id="IPR032854">
    <property type="entry name" value="ALKBH3"/>
</dbReference>
<proteinExistence type="predicted"/>
<sequence length="266" mass="31135">MHKPFFYKITLPLEKHLFDELFDSVTFEAVTKGRIGNHLVRVQNDEVPIVRTSTIYNIPAFDFSSVHHRIIENLNASIEKITEESLPIMDFNNALIEVYDCNYATMKYHSDQDLDLEKSSYIGLFTCYENPEGLTEKNIRKLKVKNKENGEEFEVPLTHNSIVLFDLETNSKYLHKIILESQPSLKKMEKDNRWMGLTFRKSKTFIHFKDNLPYLADGTLLTLADEDQKKEFYQLRGSENNNLNFNYPKLTYTLSKADTFIPKKND</sequence>
<feature type="domain" description="Alpha-ketoglutarate-dependent dioxygenase AlkB-like" evidence="1">
    <location>
        <begin position="67"/>
        <end position="200"/>
    </location>
</feature>
<comment type="caution">
    <text evidence="2">The sequence shown here is derived from an EMBL/GenBank/DDBJ whole genome shotgun (WGS) entry which is preliminary data.</text>
</comment>
<reference evidence="2 3" key="1">
    <citation type="submission" date="2018-07" db="EMBL/GenBank/DDBJ databases">
        <title>Genome assembly of strain KB82.</title>
        <authorList>
            <person name="Kukolya J."/>
            <person name="Horvath B."/>
            <person name="Nagy I."/>
            <person name="Toth A."/>
        </authorList>
    </citation>
    <scope>NUCLEOTIDE SEQUENCE [LARGE SCALE GENOMIC DNA]</scope>
    <source>
        <strain evidence="2 3">Kb82</strain>
    </source>
</reference>
<dbReference type="Proteomes" id="UP000640614">
    <property type="component" value="Unassembled WGS sequence"/>
</dbReference>
<dbReference type="EMBL" id="PRDM01000002">
    <property type="protein sequence ID" value="MBE8725769.1"/>
    <property type="molecule type" value="Genomic_DNA"/>
</dbReference>
<protein>
    <recommendedName>
        <fullName evidence="1">Alpha-ketoglutarate-dependent dioxygenase AlkB-like domain-containing protein</fullName>
    </recommendedName>
</protein>
<evidence type="ECO:0000313" key="2">
    <source>
        <dbReference type="EMBL" id="MBE8725769.1"/>
    </source>
</evidence>
<keyword evidence="3" id="KW-1185">Reference proteome</keyword>
<dbReference type="RefSeq" id="WP_194138963.1">
    <property type="nucleotide sequence ID" value="NZ_PRDM01000002.1"/>
</dbReference>
<dbReference type="SUPFAM" id="SSF51197">
    <property type="entry name" value="Clavaminate synthase-like"/>
    <property type="match status" value="1"/>
</dbReference>
<dbReference type="PANTHER" id="PTHR31212">
    <property type="entry name" value="ALPHA-KETOGLUTARATE-DEPENDENT DIOXYGENASE ALKB HOMOLOG 3"/>
    <property type="match status" value="1"/>
</dbReference>
<dbReference type="InterPro" id="IPR027450">
    <property type="entry name" value="AlkB-like"/>
</dbReference>
<gene>
    <name evidence="2" type="ORF">C4F50_12510</name>
</gene>
<accession>A0ABR9TLQ3</accession>
<dbReference type="Pfam" id="PF13532">
    <property type="entry name" value="2OG-FeII_Oxy_2"/>
    <property type="match status" value="1"/>
</dbReference>
<dbReference type="Gene3D" id="2.60.120.590">
    <property type="entry name" value="Alpha-ketoglutarate-dependent dioxygenase AlkB-like"/>
    <property type="match status" value="1"/>
</dbReference>
<dbReference type="InterPro" id="IPR037151">
    <property type="entry name" value="AlkB-like_sf"/>
</dbReference>
<dbReference type="PANTHER" id="PTHR31212:SF5">
    <property type="entry name" value="ISOCHORISMATASE FAMILY PROTEIN FAMILY (AFU_ORTHOLOGUE AFUA_3G14500)"/>
    <property type="match status" value="1"/>
</dbReference>
<evidence type="ECO:0000259" key="1">
    <source>
        <dbReference type="Pfam" id="PF13532"/>
    </source>
</evidence>